<evidence type="ECO:0000256" key="1">
    <source>
        <dbReference type="SAM" id="MobiDB-lite"/>
    </source>
</evidence>
<name>Q4SYY6_TETNG</name>
<feature type="non-terminal residue" evidence="2">
    <location>
        <position position="59"/>
    </location>
</feature>
<dbReference type="EMBL" id="CAAE01011889">
    <property type="protein sequence ID" value="CAF94146.1"/>
    <property type="molecule type" value="Genomic_DNA"/>
</dbReference>
<accession>Q4SYY6</accession>
<dbReference type="AlphaFoldDB" id="Q4SYY6"/>
<feature type="region of interest" description="Disordered" evidence="1">
    <location>
        <begin position="19"/>
        <end position="47"/>
    </location>
</feature>
<dbReference type="KEGG" id="tng:GSTEN00010097G001"/>
<reference evidence="2" key="1">
    <citation type="journal article" date="2004" name="Nature">
        <title>Genome duplication in the teleost fish Tetraodon nigroviridis reveals the early vertebrate proto-karyotype.</title>
        <authorList>
            <person name="Jaillon O."/>
            <person name="Aury J.-M."/>
            <person name="Brunet F."/>
            <person name="Petit J.-L."/>
            <person name="Stange-Thomann N."/>
            <person name="Mauceli E."/>
            <person name="Bouneau L."/>
            <person name="Fischer C."/>
            <person name="Ozouf-Costaz C."/>
            <person name="Bernot A."/>
            <person name="Nicaud S."/>
            <person name="Jaffe D."/>
            <person name="Fisher S."/>
            <person name="Lutfalla G."/>
            <person name="Dossat C."/>
            <person name="Segurens B."/>
            <person name="Dasilva C."/>
            <person name="Salanoubat M."/>
            <person name="Levy M."/>
            <person name="Boudet N."/>
            <person name="Castellano S."/>
            <person name="Anthouard V."/>
            <person name="Jubin C."/>
            <person name="Castelli V."/>
            <person name="Katinka M."/>
            <person name="Vacherie B."/>
            <person name="Biemont C."/>
            <person name="Skalli Z."/>
            <person name="Cattolico L."/>
            <person name="Poulain J."/>
            <person name="De Berardinis V."/>
            <person name="Cruaud C."/>
            <person name="Duprat S."/>
            <person name="Brottier P."/>
            <person name="Coutanceau J.-P."/>
            <person name="Gouzy J."/>
            <person name="Parra G."/>
            <person name="Lardier G."/>
            <person name="Chapple C."/>
            <person name="McKernan K.J."/>
            <person name="McEwan P."/>
            <person name="Bosak S."/>
            <person name="Kellis M."/>
            <person name="Volff J.-N."/>
            <person name="Guigo R."/>
            <person name="Zody M.C."/>
            <person name="Mesirov J."/>
            <person name="Lindblad-Toh K."/>
            <person name="Birren B."/>
            <person name="Nusbaum C."/>
            <person name="Kahn D."/>
            <person name="Robinson-Rechavi M."/>
            <person name="Laudet V."/>
            <person name="Schachter V."/>
            <person name="Quetier F."/>
            <person name="Saurin W."/>
            <person name="Scarpelli C."/>
            <person name="Wincker P."/>
            <person name="Lander E.S."/>
            <person name="Weissenbach J."/>
            <person name="Roest Crollius H."/>
        </authorList>
    </citation>
    <scope>NUCLEOTIDE SEQUENCE [LARGE SCALE GENOMIC DNA]</scope>
</reference>
<sequence>YSLTFDDSLSWCVIGGLGSGRDRHSSQSSESHSAVRPGPSAPPDPGPFCRHDDCVCSRR</sequence>
<comment type="caution">
    <text evidence="2">The sequence shown here is derived from an EMBL/GenBank/DDBJ whole genome shotgun (WGS) entry which is preliminary data.</text>
</comment>
<evidence type="ECO:0000313" key="2">
    <source>
        <dbReference type="EMBL" id="CAF94146.1"/>
    </source>
</evidence>
<feature type="non-terminal residue" evidence="2">
    <location>
        <position position="1"/>
    </location>
</feature>
<gene>
    <name evidence="2" type="ORF">GSTENG00010097001</name>
</gene>
<organism evidence="2">
    <name type="scientific">Tetraodon nigroviridis</name>
    <name type="common">Spotted green pufferfish</name>
    <name type="synonym">Chelonodon nigroviridis</name>
    <dbReference type="NCBI Taxonomy" id="99883"/>
    <lineage>
        <taxon>Eukaryota</taxon>
        <taxon>Metazoa</taxon>
        <taxon>Chordata</taxon>
        <taxon>Craniata</taxon>
        <taxon>Vertebrata</taxon>
        <taxon>Euteleostomi</taxon>
        <taxon>Actinopterygii</taxon>
        <taxon>Neopterygii</taxon>
        <taxon>Teleostei</taxon>
        <taxon>Neoteleostei</taxon>
        <taxon>Acanthomorphata</taxon>
        <taxon>Eupercaria</taxon>
        <taxon>Tetraodontiformes</taxon>
        <taxon>Tetradontoidea</taxon>
        <taxon>Tetraodontidae</taxon>
        <taxon>Tetraodon</taxon>
    </lineage>
</organism>
<protein>
    <submittedName>
        <fullName evidence="2">(spotted green pufferfish) hypothetical protein</fullName>
    </submittedName>
</protein>
<proteinExistence type="predicted"/>
<reference evidence="2" key="2">
    <citation type="submission" date="2004-02" db="EMBL/GenBank/DDBJ databases">
        <authorList>
            <consortium name="Genoscope"/>
            <consortium name="Whitehead Institute Centre for Genome Research"/>
        </authorList>
    </citation>
    <scope>NUCLEOTIDE SEQUENCE</scope>
</reference>